<proteinExistence type="predicted"/>
<dbReference type="EMBL" id="BAABIS010000001">
    <property type="protein sequence ID" value="GAA4850715.1"/>
    <property type="molecule type" value="Genomic_DNA"/>
</dbReference>
<sequence length="173" mass="16561">MQLLCSGGTCGVVTGGGGGATGPALATGGGGALAARVAVGEALRRVAEALGDALPEAPADGLGLALALGLALGLGSGEPLSVAVAVTAAGAASAPGCRSAFLAQPASGAVRATAAARARAVRVLRSTGMCAVPPCVVAVLRTRSGRPRLRKALIVLLSGTRQLAQFRCALAVS</sequence>
<evidence type="ECO:0000313" key="1">
    <source>
        <dbReference type="EMBL" id="GAA4850715.1"/>
    </source>
</evidence>
<reference evidence="2" key="1">
    <citation type="journal article" date="2019" name="Int. J. Syst. Evol. Microbiol.">
        <title>The Global Catalogue of Microorganisms (GCM) 10K type strain sequencing project: providing services to taxonomists for standard genome sequencing and annotation.</title>
        <authorList>
            <consortium name="The Broad Institute Genomics Platform"/>
            <consortium name="The Broad Institute Genome Sequencing Center for Infectious Disease"/>
            <person name="Wu L."/>
            <person name="Ma J."/>
        </authorList>
    </citation>
    <scope>NUCLEOTIDE SEQUENCE [LARGE SCALE GENOMIC DNA]</scope>
    <source>
        <strain evidence="2">JCM 13006</strain>
    </source>
</reference>
<organism evidence="1 2">
    <name type="scientific">Kitasatospora terrestris</name>
    <dbReference type="NCBI Taxonomy" id="258051"/>
    <lineage>
        <taxon>Bacteria</taxon>
        <taxon>Bacillati</taxon>
        <taxon>Actinomycetota</taxon>
        <taxon>Actinomycetes</taxon>
        <taxon>Kitasatosporales</taxon>
        <taxon>Streptomycetaceae</taxon>
        <taxon>Kitasatospora</taxon>
    </lineage>
</organism>
<accession>A0ABP9DMY7</accession>
<name>A0ABP9DMY7_9ACTN</name>
<protein>
    <submittedName>
        <fullName evidence="1">Uncharacterized protein</fullName>
    </submittedName>
</protein>
<keyword evidence="2" id="KW-1185">Reference proteome</keyword>
<dbReference type="Proteomes" id="UP001501752">
    <property type="component" value="Unassembled WGS sequence"/>
</dbReference>
<comment type="caution">
    <text evidence="1">The sequence shown here is derived from an EMBL/GenBank/DDBJ whole genome shotgun (WGS) entry which is preliminary data.</text>
</comment>
<gene>
    <name evidence="1" type="ORF">GCM10023235_29640</name>
</gene>
<evidence type="ECO:0000313" key="2">
    <source>
        <dbReference type="Proteomes" id="UP001501752"/>
    </source>
</evidence>